<evidence type="ECO:0000313" key="1">
    <source>
        <dbReference type="EMBL" id="KAJ1674971.1"/>
    </source>
</evidence>
<name>A0ACC1HH55_9FUNG</name>
<keyword evidence="2" id="KW-1185">Reference proteome</keyword>
<protein>
    <submittedName>
        <fullName evidence="1">Uncharacterized protein</fullName>
    </submittedName>
</protein>
<gene>
    <name evidence="1" type="ORF">EV182_002192</name>
</gene>
<sequence>TPRSVTTMLVIVIFGAVLVLVVATLAVGFLGDIVVSREAHTLTIAEGRKRTSRWYDSTQMYIGYGSDNRGSSTSHALEDHEQLTDRPYERLIWHNSYTTVELGNAL</sequence>
<dbReference type="EMBL" id="JAMZIH010005565">
    <property type="protein sequence ID" value="KAJ1674971.1"/>
    <property type="molecule type" value="Genomic_DNA"/>
</dbReference>
<reference evidence="1" key="1">
    <citation type="submission" date="2022-06" db="EMBL/GenBank/DDBJ databases">
        <title>Phylogenomic reconstructions and comparative analyses of Kickxellomycotina fungi.</title>
        <authorList>
            <person name="Reynolds N.K."/>
            <person name="Stajich J.E."/>
            <person name="Barry K."/>
            <person name="Grigoriev I.V."/>
            <person name="Crous P."/>
            <person name="Smith M.E."/>
        </authorList>
    </citation>
    <scope>NUCLEOTIDE SEQUENCE</scope>
    <source>
        <strain evidence="1">RSA 2271</strain>
    </source>
</reference>
<evidence type="ECO:0000313" key="2">
    <source>
        <dbReference type="Proteomes" id="UP001145114"/>
    </source>
</evidence>
<feature type="non-terminal residue" evidence="1">
    <location>
        <position position="1"/>
    </location>
</feature>
<organism evidence="1 2">
    <name type="scientific">Spiromyces aspiralis</name>
    <dbReference type="NCBI Taxonomy" id="68401"/>
    <lineage>
        <taxon>Eukaryota</taxon>
        <taxon>Fungi</taxon>
        <taxon>Fungi incertae sedis</taxon>
        <taxon>Zoopagomycota</taxon>
        <taxon>Kickxellomycotina</taxon>
        <taxon>Kickxellomycetes</taxon>
        <taxon>Kickxellales</taxon>
        <taxon>Kickxellaceae</taxon>
        <taxon>Spiromyces</taxon>
    </lineage>
</organism>
<proteinExistence type="predicted"/>
<accession>A0ACC1HH55</accession>
<comment type="caution">
    <text evidence="1">The sequence shown here is derived from an EMBL/GenBank/DDBJ whole genome shotgun (WGS) entry which is preliminary data.</text>
</comment>
<dbReference type="Proteomes" id="UP001145114">
    <property type="component" value="Unassembled WGS sequence"/>
</dbReference>